<proteinExistence type="predicted"/>
<comment type="caution">
    <text evidence="3">The sequence shown here is derived from an EMBL/GenBank/DDBJ whole genome shotgun (WGS) entry which is preliminary data.</text>
</comment>
<feature type="compositionally biased region" description="Acidic residues" evidence="1">
    <location>
        <begin position="547"/>
        <end position="557"/>
    </location>
</feature>
<feature type="compositionally biased region" description="Low complexity" evidence="1">
    <location>
        <begin position="665"/>
        <end position="675"/>
    </location>
</feature>
<accession>A0AAE0INN2</accession>
<dbReference type="EMBL" id="JAUEPO010000003">
    <property type="protein sequence ID" value="KAK3328374.1"/>
    <property type="molecule type" value="Genomic_DNA"/>
</dbReference>
<feature type="compositionally biased region" description="Pro residues" evidence="1">
    <location>
        <begin position="311"/>
        <end position="327"/>
    </location>
</feature>
<feature type="compositionally biased region" description="Polar residues" evidence="1">
    <location>
        <begin position="233"/>
        <end position="250"/>
    </location>
</feature>
<feature type="compositionally biased region" description="Basic residues" evidence="1">
    <location>
        <begin position="518"/>
        <end position="529"/>
    </location>
</feature>
<name>A0AAE0INN2_9PEZI</name>
<gene>
    <name evidence="3" type="ORF">B0T19DRAFT_189126</name>
</gene>
<reference evidence="3" key="2">
    <citation type="submission" date="2023-06" db="EMBL/GenBank/DDBJ databases">
        <authorList>
            <consortium name="Lawrence Berkeley National Laboratory"/>
            <person name="Haridas S."/>
            <person name="Hensen N."/>
            <person name="Bonometti L."/>
            <person name="Westerberg I."/>
            <person name="Brannstrom I.O."/>
            <person name="Guillou S."/>
            <person name="Cros-Aarteil S."/>
            <person name="Calhoun S."/>
            <person name="Kuo A."/>
            <person name="Mondo S."/>
            <person name="Pangilinan J."/>
            <person name="Riley R."/>
            <person name="Labutti K."/>
            <person name="Andreopoulos B."/>
            <person name="Lipzen A."/>
            <person name="Chen C."/>
            <person name="Yanf M."/>
            <person name="Daum C."/>
            <person name="Ng V."/>
            <person name="Clum A."/>
            <person name="Steindorff A."/>
            <person name="Ohm R."/>
            <person name="Martin F."/>
            <person name="Silar P."/>
            <person name="Natvig D."/>
            <person name="Lalanne C."/>
            <person name="Gautier V."/>
            <person name="Ament-Velasquez S.L."/>
            <person name="Kruys A."/>
            <person name="Hutchinson M.I."/>
            <person name="Powell A.J."/>
            <person name="Barry K."/>
            <person name="Miller A.N."/>
            <person name="Grigoriev I.V."/>
            <person name="Debuchy R."/>
            <person name="Gladieux P."/>
            <person name="Thoren M.H."/>
            <person name="Johannesson H."/>
        </authorList>
    </citation>
    <scope>NUCLEOTIDE SEQUENCE</scope>
    <source>
        <strain evidence="3">SMH4131-1</strain>
    </source>
</reference>
<dbReference type="Proteomes" id="UP001286456">
    <property type="component" value="Unassembled WGS sequence"/>
</dbReference>
<dbReference type="AlphaFoldDB" id="A0AAE0INN2"/>
<feature type="compositionally biased region" description="Polar residues" evidence="1">
    <location>
        <begin position="636"/>
        <end position="654"/>
    </location>
</feature>
<feature type="region of interest" description="Disordered" evidence="1">
    <location>
        <begin position="230"/>
        <end position="253"/>
    </location>
</feature>
<keyword evidence="4" id="KW-1185">Reference proteome</keyword>
<protein>
    <recommendedName>
        <fullName evidence="5">Extracellular membrane protein CFEM domain-containing protein</fullName>
    </recommendedName>
</protein>
<feature type="compositionally biased region" description="Low complexity" evidence="1">
    <location>
        <begin position="768"/>
        <end position="782"/>
    </location>
</feature>
<sequence>MEMWPRRMAFKPFLCFLLWTASSRVSNATFTSIPDEIENFVPSCAKQCFHSFILANFDSSVCGESPSLQCLCTQTGTTGYTIGEGAVLCTVAESNRGTCSGVDTNTVSVGYNMCGNVANAASRTHPTIVATLVAPSGTGPLVVPTVTATATSTTTTSSVTSNTATPTFSAPTVVASTATPSQTASSSPPQLTSAQIAGISLGCAAVVAFGVLLVVLARCVRRRRFGDPESGFSKMSDSWSFGRKSNSHPSSPHMMQISAPIHNPPATLDFRRPPPGAIGLAVSPHRAEMAVSNATRTNPALRTPLSTMVLPQPPRMQTPTRDPSPPKPALTLAIPKAPTATVAAPTNARDSIVTEFAEDGDPDSLPGTSIWRPPPTDPQSATSYYFADKGGNWILRNKSTRKPELGQIPATPELELPSPQDKTKAERAQDAYAGFSPNAAVSPLRVPSKSAQAKLGSPIAFKDQRKDRRVSRPYSTVSGPLPFTPESADRIPASKQTAAAPDGFFVMTKDTRELVGGKTKRRASRRASRRVSQDSATSIESGAAGSGDDDIMEDEQENLSPVVESPGIEAGRSPVSYPKIRHQNEGQSLMPGNAPGFSMFPPPPRREDLNASHQPSPTLGAAVVVDIGPKRLMNVPTLNPVPNRNPGQLRTGSPETRVAVEQQRQRPPQQRQQPQQHRHRNEQRHSSVGYWDEPQPQAERRRPSPAYELPAENDSQQNYRAPPKQQQYQQQQQQQQQQRRQAPRPEHASQSNARHEHWRPPQPPKPQPQQQNQRVPQQMQSQYRPTQQIPDVGQSKLLAKRLGAEKAATLALGSGGQIPVRKTRDGWARESIGPPNLTPGASENKTASDRYVDLEMPPITPGWVPELTPTRRGDDLFLNVQ</sequence>
<evidence type="ECO:0008006" key="5">
    <source>
        <dbReference type="Google" id="ProtNLM"/>
    </source>
</evidence>
<feature type="signal peptide" evidence="2">
    <location>
        <begin position="1"/>
        <end position="28"/>
    </location>
</feature>
<feature type="region of interest" description="Disordered" evidence="1">
    <location>
        <begin position="357"/>
        <end position="384"/>
    </location>
</feature>
<feature type="compositionally biased region" description="Basic and acidic residues" evidence="1">
    <location>
        <begin position="743"/>
        <end position="759"/>
    </location>
</feature>
<feature type="region of interest" description="Disordered" evidence="1">
    <location>
        <begin position="305"/>
        <end position="327"/>
    </location>
</feature>
<evidence type="ECO:0000313" key="3">
    <source>
        <dbReference type="EMBL" id="KAK3328374.1"/>
    </source>
</evidence>
<evidence type="ECO:0000256" key="1">
    <source>
        <dbReference type="SAM" id="MobiDB-lite"/>
    </source>
</evidence>
<feature type="region of interest" description="Disordered" evidence="1">
    <location>
        <begin position="436"/>
        <end position="794"/>
    </location>
</feature>
<organism evidence="3 4">
    <name type="scientific">Cercophora scortea</name>
    <dbReference type="NCBI Taxonomy" id="314031"/>
    <lineage>
        <taxon>Eukaryota</taxon>
        <taxon>Fungi</taxon>
        <taxon>Dikarya</taxon>
        <taxon>Ascomycota</taxon>
        <taxon>Pezizomycotina</taxon>
        <taxon>Sordariomycetes</taxon>
        <taxon>Sordariomycetidae</taxon>
        <taxon>Sordariales</taxon>
        <taxon>Lasiosphaeriaceae</taxon>
        <taxon>Cercophora</taxon>
    </lineage>
</organism>
<feature type="compositionally biased region" description="Low complexity" evidence="1">
    <location>
        <begin position="725"/>
        <end position="740"/>
    </location>
</feature>
<feature type="chain" id="PRO_5042159196" description="Extracellular membrane protein CFEM domain-containing protein" evidence="2">
    <location>
        <begin position="29"/>
        <end position="881"/>
    </location>
</feature>
<feature type="region of interest" description="Disordered" evidence="1">
    <location>
        <begin position="816"/>
        <end position="881"/>
    </location>
</feature>
<keyword evidence="2" id="KW-0732">Signal</keyword>
<reference evidence="3" key="1">
    <citation type="journal article" date="2023" name="Mol. Phylogenet. Evol.">
        <title>Genome-scale phylogeny and comparative genomics of the fungal order Sordariales.</title>
        <authorList>
            <person name="Hensen N."/>
            <person name="Bonometti L."/>
            <person name="Westerberg I."/>
            <person name="Brannstrom I.O."/>
            <person name="Guillou S."/>
            <person name="Cros-Aarteil S."/>
            <person name="Calhoun S."/>
            <person name="Haridas S."/>
            <person name="Kuo A."/>
            <person name="Mondo S."/>
            <person name="Pangilinan J."/>
            <person name="Riley R."/>
            <person name="LaButti K."/>
            <person name="Andreopoulos B."/>
            <person name="Lipzen A."/>
            <person name="Chen C."/>
            <person name="Yan M."/>
            <person name="Daum C."/>
            <person name="Ng V."/>
            <person name="Clum A."/>
            <person name="Steindorff A."/>
            <person name="Ohm R.A."/>
            <person name="Martin F."/>
            <person name="Silar P."/>
            <person name="Natvig D.O."/>
            <person name="Lalanne C."/>
            <person name="Gautier V."/>
            <person name="Ament-Velasquez S.L."/>
            <person name="Kruys A."/>
            <person name="Hutchinson M.I."/>
            <person name="Powell A.J."/>
            <person name="Barry K."/>
            <person name="Miller A.N."/>
            <person name="Grigoriev I.V."/>
            <person name="Debuchy R."/>
            <person name="Gladieux P."/>
            <person name="Hiltunen Thoren M."/>
            <person name="Johannesson H."/>
        </authorList>
    </citation>
    <scope>NUCLEOTIDE SEQUENCE</scope>
    <source>
        <strain evidence="3">SMH4131-1</strain>
    </source>
</reference>
<evidence type="ECO:0000256" key="2">
    <source>
        <dbReference type="SAM" id="SignalP"/>
    </source>
</evidence>
<feature type="region of interest" description="Disordered" evidence="1">
    <location>
        <begin position="403"/>
        <end position="423"/>
    </location>
</feature>
<evidence type="ECO:0000313" key="4">
    <source>
        <dbReference type="Proteomes" id="UP001286456"/>
    </source>
</evidence>